<dbReference type="CDD" id="cd06170">
    <property type="entry name" value="LuxR_C_like"/>
    <property type="match status" value="1"/>
</dbReference>
<dbReference type="PROSITE" id="PS00622">
    <property type="entry name" value="HTH_LUXR_1"/>
    <property type="match status" value="1"/>
</dbReference>
<dbReference type="InterPro" id="IPR012312">
    <property type="entry name" value="Hemerythrin-like"/>
</dbReference>
<comment type="caution">
    <text evidence="4">The sequence shown here is derived from an EMBL/GenBank/DDBJ whole genome shotgun (WGS) entry which is preliminary data.</text>
</comment>
<evidence type="ECO:0000313" key="5">
    <source>
        <dbReference type="Proteomes" id="UP000711407"/>
    </source>
</evidence>
<dbReference type="EMBL" id="DYXT01000049">
    <property type="protein sequence ID" value="HJE39998.1"/>
    <property type="molecule type" value="Genomic_DNA"/>
</dbReference>
<evidence type="ECO:0000256" key="2">
    <source>
        <dbReference type="ARBA" id="ARBA00023125"/>
    </source>
</evidence>
<dbReference type="PANTHER" id="PTHR44688:SF16">
    <property type="entry name" value="DNA-BINDING TRANSCRIPTIONAL ACTIVATOR DEVR_DOSR"/>
    <property type="match status" value="1"/>
</dbReference>
<keyword evidence="3" id="KW-0804">Transcription</keyword>
<dbReference type="GO" id="GO:0006355">
    <property type="term" value="P:regulation of DNA-templated transcription"/>
    <property type="evidence" value="ECO:0007669"/>
    <property type="project" value="InterPro"/>
</dbReference>
<reference evidence="4" key="2">
    <citation type="submission" date="2021-09" db="EMBL/GenBank/DDBJ databases">
        <authorList>
            <person name="Gilroy R."/>
        </authorList>
    </citation>
    <scope>NUCLEOTIDE SEQUENCE</scope>
    <source>
        <strain evidence="4">4100</strain>
    </source>
</reference>
<evidence type="ECO:0000256" key="1">
    <source>
        <dbReference type="ARBA" id="ARBA00023015"/>
    </source>
</evidence>
<evidence type="ECO:0000256" key="3">
    <source>
        <dbReference type="ARBA" id="ARBA00023163"/>
    </source>
</evidence>
<dbReference type="Pfam" id="PF01814">
    <property type="entry name" value="Hemerythrin"/>
    <property type="match status" value="1"/>
</dbReference>
<sequence>MSHFDTSNYCHSDRLRDLISDNPKLLMVISRFGIPLGFGDARVEDVCRDNGVDCPTFLAVANFMSHHNVAVENVDPAAMMGYLRRAHSYFLDFILPNIRRKLIEAINYSDSGEISMLIIKFFDEYYAEVRNHMEFENKNVFRYVDGLLSGHMSDNYNITLFASHHDHIDARLKELKDIIIRYYPGEDSDLLNSVLYDIISCEDDLDSHCSVEDRLFVPAVKALEHRVMTSEPMRTQVDDEDQAEADGRMEQLSAREKEIVACIAQGMSNKEIAASLNISIHTVTTHRRNISSKLSIHSPAGLTIFAIVNKLVKLSDLSIPRED</sequence>
<dbReference type="Proteomes" id="UP000711407">
    <property type="component" value="Unassembled WGS sequence"/>
</dbReference>
<dbReference type="SMART" id="SM00421">
    <property type="entry name" value="HTH_LUXR"/>
    <property type="match status" value="1"/>
</dbReference>
<proteinExistence type="predicted"/>
<evidence type="ECO:0000313" key="4">
    <source>
        <dbReference type="EMBL" id="HJE39998.1"/>
    </source>
</evidence>
<dbReference type="GO" id="GO:0003677">
    <property type="term" value="F:DNA binding"/>
    <property type="evidence" value="ECO:0007669"/>
    <property type="project" value="UniProtKB-KW"/>
</dbReference>
<protein>
    <submittedName>
        <fullName evidence="4">LuxR C-terminal-related transcriptional regulator</fullName>
    </submittedName>
</protein>
<gene>
    <name evidence="4" type="ORF">K8V47_09615</name>
</gene>
<dbReference type="AlphaFoldDB" id="A0A4Q0U8B4"/>
<dbReference type="InterPro" id="IPR016032">
    <property type="entry name" value="Sig_transdc_resp-reg_C-effctor"/>
</dbReference>
<dbReference type="InterPro" id="IPR036388">
    <property type="entry name" value="WH-like_DNA-bd_sf"/>
</dbReference>
<dbReference type="PANTHER" id="PTHR44688">
    <property type="entry name" value="DNA-BINDING TRANSCRIPTIONAL ACTIVATOR DEVR_DOSR"/>
    <property type="match status" value="1"/>
</dbReference>
<name>A0A4Q0U8B4_9BACT</name>
<accession>A0A4Q0U8B4</accession>
<keyword evidence="2" id="KW-0238">DNA-binding</keyword>
<dbReference type="Gene3D" id="1.10.10.10">
    <property type="entry name" value="Winged helix-like DNA-binding domain superfamily/Winged helix DNA-binding domain"/>
    <property type="match status" value="1"/>
</dbReference>
<keyword evidence="1" id="KW-0805">Transcription regulation</keyword>
<dbReference type="InterPro" id="IPR000792">
    <property type="entry name" value="Tscrpt_reg_LuxR_C"/>
</dbReference>
<dbReference type="PROSITE" id="PS50043">
    <property type="entry name" value="HTH_LUXR_2"/>
    <property type="match status" value="1"/>
</dbReference>
<reference evidence="4" key="1">
    <citation type="journal article" date="2021" name="PeerJ">
        <title>Extensive microbial diversity within the chicken gut microbiome revealed by metagenomics and culture.</title>
        <authorList>
            <person name="Gilroy R."/>
            <person name="Ravi A."/>
            <person name="Getino M."/>
            <person name="Pursley I."/>
            <person name="Horton D.L."/>
            <person name="Alikhan N.F."/>
            <person name="Baker D."/>
            <person name="Gharbi K."/>
            <person name="Hall N."/>
            <person name="Watson M."/>
            <person name="Adriaenssens E.M."/>
            <person name="Foster-Nyarko E."/>
            <person name="Jarju S."/>
            <person name="Secka A."/>
            <person name="Antonio M."/>
            <person name="Oren A."/>
            <person name="Chaudhuri R.R."/>
            <person name="La Ragione R."/>
            <person name="Hildebrand F."/>
            <person name="Pallen M.J."/>
        </authorList>
    </citation>
    <scope>NUCLEOTIDE SEQUENCE</scope>
    <source>
        <strain evidence="4">4100</strain>
    </source>
</reference>
<organism evidence="4 5">
    <name type="scientific">Candidatus Amulumruptor caecigallinarius</name>
    <dbReference type="NCBI Taxonomy" id="2109911"/>
    <lineage>
        <taxon>Bacteria</taxon>
        <taxon>Pseudomonadati</taxon>
        <taxon>Bacteroidota</taxon>
        <taxon>Bacteroidia</taxon>
        <taxon>Bacteroidales</taxon>
        <taxon>Muribaculaceae</taxon>
        <taxon>Candidatus Amulumruptor</taxon>
    </lineage>
</organism>
<dbReference type="Pfam" id="PF00196">
    <property type="entry name" value="GerE"/>
    <property type="match status" value="1"/>
</dbReference>
<dbReference type="SUPFAM" id="SSF46894">
    <property type="entry name" value="C-terminal effector domain of the bipartite response regulators"/>
    <property type="match status" value="1"/>
</dbReference>
<dbReference type="PRINTS" id="PR00038">
    <property type="entry name" value="HTHLUXR"/>
</dbReference>